<comment type="subcellular location">
    <subcellularLocation>
        <location evidence="1">Endomembrane system</location>
        <topology evidence="1">Multi-pass membrane protein</topology>
    </subcellularLocation>
</comment>
<feature type="compositionally biased region" description="Low complexity" evidence="7">
    <location>
        <begin position="357"/>
        <end position="367"/>
    </location>
</feature>
<evidence type="ECO:0000256" key="1">
    <source>
        <dbReference type="ARBA" id="ARBA00004127"/>
    </source>
</evidence>
<feature type="compositionally biased region" description="Low complexity" evidence="7">
    <location>
        <begin position="1096"/>
        <end position="1145"/>
    </location>
</feature>
<name>A0A8J4BMG3_9CHLO</name>
<evidence type="ECO:0000256" key="5">
    <source>
        <dbReference type="ARBA" id="ARBA00023065"/>
    </source>
</evidence>
<dbReference type="Pfam" id="PF06241">
    <property type="entry name" value="Castor_Poll_mid"/>
    <property type="match status" value="1"/>
</dbReference>
<feature type="compositionally biased region" description="Pro residues" evidence="7">
    <location>
        <begin position="593"/>
        <end position="604"/>
    </location>
</feature>
<keyword evidence="5" id="KW-0406">Ion transport</keyword>
<dbReference type="Proteomes" id="UP000747399">
    <property type="component" value="Unassembled WGS sequence"/>
</dbReference>
<comment type="caution">
    <text evidence="10">The sequence shown here is derived from an EMBL/GenBank/DDBJ whole genome shotgun (WGS) entry which is preliminary data.</text>
</comment>
<evidence type="ECO:0000256" key="8">
    <source>
        <dbReference type="SAM" id="Phobius"/>
    </source>
</evidence>
<feature type="region of interest" description="Disordered" evidence="7">
    <location>
        <begin position="944"/>
        <end position="1084"/>
    </location>
</feature>
<feature type="transmembrane region" description="Helical" evidence="8">
    <location>
        <begin position="12"/>
        <end position="36"/>
    </location>
</feature>
<dbReference type="GO" id="GO:0012505">
    <property type="term" value="C:endomembrane system"/>
    <property type="evidence" value="ECO:0007669"/>
    <property type="project" value="UniProtKB-SubCell"/>
</dbReference>
<evidence type="ECO:0000256" key="7">
    <source>
        <dbReference type="SAM" id="MobiDB-lite"/>
    </source>
</evidence>
<keyword evidence="3 8" id="KW-0812">Transmembrane</keyword>
<feature type="compositionally biased region" description="Low complexity" evidence="7">
    <location>
        <begin position="976"/>
        <end position="991"/>
    </location>
</feature>
<dbReference type="InterPro" id="IPR010420">
    <property type="entry name" value="CASTOR/POLLUX/SYM8_dom"/>
</dbReference>
<keyword evidence="2" id="KW-0813">Transport</keyword>
<evidence type="ECO:0000259" key="9">
    <source>
        <dbReference type="Pfam" id="PF06241"/>
    </source>
</evidence>
<dbReference type="GO" id="GO:0006811">
    <property type="term" value="P:monoatomic ion transport"/>
    <property type="evidence" value="ECO:0007669"/>
    <property type="project" value="UniProtKB-KW"/>
</dbReference>
<feature type="compositionally biased region" description="Low complexity" evidence="7">
    <location>
        <begin position="1153"/>
        <end position="1179"/>
    </location>
</feature>
<feature type="compositionally biased region" description="Gly residues" evidence="7">
    <location>
        <begin position="952"/>
        <end position="962"/>
    </location>
</feature>
<evidence type="ECO:0000256" key="3">
    <source>
        <dbReference type="ARBA" id="ARBA00022692"/>
    </source>
</evidence>
<evidence type="ECO:0000256" key="6">
    <source>
        <dbReference type="ARBA" id="ARBA00023136"/>
    </source>
</evidence>
<proteinExistence type="predicted"/>
<feature type="compositionally biased region" description="Low complexity" evidence="7">
    <location>
        <begin position="1187"/>
        <end position="1215"/>
    </location>
</feature>
<feature type="region of interest" description="Disordered" evidence="7">
    <location>
        <begin position="343"/>
        <end position="367"/>
    </location>
</feature>
<gene>
    <name evidence="10" type="ORF">Vafri_19131</name>
</gene>
<feature type="domain" description="CASTOR/POLLUX/SYM8 ion channel conserved" evidence="9">
    <location>
        <begin position="274"/>
        <end position="340"/>
    </location>
</feature>
<feature type="region of interest" description="Disordered" evidence="7">
    <location>
        <begin position="1096"/>
        <end position="1215"/>
    </location>
</feature>
<dbReference type="PANTHER" id="PTHR31563:SF10">
    <property type="entry name" value="ION CHANNEL POLLUX-RELATED"/>
    <property type="match status" value="1"/>
</dbReference>
<feature type="compositionally biased region" description="Gly residues" evidence="7">
    <location>
        <begin position="1072"/>
        <end position="1081"/>
    </location>
</feature>
<accession>A0A8J4BMG3</accession>
<protein>
    <recommendedName>
        <fullName evidence="9">CASTOR/POLLUX/SYM8 ion channel conserved domain-containing protein</fullName>
    </recommendedName>
</protein>
<keyword evidence="4 8" id="KW-1133">Transmembrane helix</keyword>
<sequence>MPGTNMVRENNAVSFLVVNAAFFTGLFTFAIFLGIVSDEVKNTFRSIKTGDYPVRVRDHILVLNWSHHTIPLLRQYDLARRYGGNDAFFRRPVVLLSDNPKQDMDNEIAERLKSNSLDVITRSGSPAMLRDLTTVAAASAHTVIVLHPGGAASHASAEAAKASTAMALAALTAPEAAAKNALPTVGNGGGGASSGGADSDLSGIVSAESRAQVLSALGLAPKPTHGSVGQRLPRVLFQMPDEVLLAQDPVSSFTKSSPANIRGNMQALSITDASVIDRFTCQAAVQPGMLRIWASVLQHGPHSVKALMVPVPSQLVGETFGKARIQYSDAVFIGIMRANGQNGSNGNNGSNSGGGSSAAAPSGSTAAPHPVGSGFTLHMDVRELDSWELSVDDVFVMFVPARVAGLPQASPATAALFPPAAAAAAERIKRHGGYKAPSKKVIMAGYQWQDVPDVAAAFSDSAPDSSQVTFILPAFPSPEAGDPELPGSSGSCRIRYVDTKGPMLSLRALQEAGIRTADAVVLRPPIQDMERWCAKKPVTARVREADAMVMAGLIQVQDAVIASGRTDPPHVVARLNRYGSTETALRYFEMLSPSPPQPPQPSQPSQPSQQQQQLATKQQQQVQQPPQQQSTPPQQQQQQQQRTSSGSKESAAQPKQQQAPPKDAPQPPQLPGKDFQVQEPPNRLNQLPWWRPRLPFARRTTATEPELKPSLAEALATDVAANPISSSLNPENVFNELYDQQWSLRWRVFPRHSRRHGGAWASLPSSSSSSIPSSKLWAQQLQLQPKLQLQQLQPHAKQQQQQAQAMLAAVAEAGADGGSLGGGGSAAVGGTATAVAAASPAPAPPSSSREEAGNPKTQSSNPGHGHQPGPGSGFGLSRHLPAKLHLPGAGGSGGGGGGGGSELAASSAAPMAPVPAVIAASAGTESSSSSAGATRSTAAAAAAEVAGTESTAGGGGGAGGGTVASSPLGIGNGPTAAAAAASSAAAAAQASPFAGSKPLTVAGGQTSSASQQHQQAQSHSHPTFQNQSIRHLDGPLAATQAVMMGTSPPALPIGNEANSGGQLKGPVPGLSSGSGGGGGGATATSLTATVSQAVAADGAGAGSSNNSSGASAIAPAPVGSQSGAAVAGNAAAHGGGSSSSSSSSNGNGGGSNGSSLSGGSSTGGSQASGSGAVAATTASTGGGSSGPSGNSNNGNSSSNSSSSSSSTVGTGSTATTTAVYDKRPIIRNPEIFLADDLIGALLTQVAAQPNYTQLVSQLITKDGAELYLRSPAVFNIASGERLSFAELSESTRLLRQVALGVVRADGRCCLVPKPHELLDFEPGDQVLVLSDDYGIKKK</sequence>
<dbReference type="EMBL" id="BNCO01000074">
    <property type="protein sequence ID" value="GIL65330.1"/>
    <property type="molecule type" value="Genomic_DNA"/>
</dbReference>
<feature type="region of interest" description="Disordered" evidence="7">
    <location>
        <begin position="837"/>
        <end position="906"/>
    </location>
</feature>
<evidence type="ECO:0000256" key="4">
    <source>
        <dbReference type="ARBA" id="ARBA00022989"/>
    </source>
</evidence>
<evidence type="ECO:0000256" key="2">
    <source>
        <dbReference type="ARBA" id="ARBA00022448"/>
    </source>
</evidence>
<feature type="region of interest" description="Disordered" evidence="7">
    <location>
        <begin position="590"/>
        <end position="688"/>
    </location>
</feature>
<feature type="compositionally biased region" description="Low complexity" evidence="7">
    <location>
        <begin position="1007"/>
        <end position="1021"/>
    </location>
</feature>
<evidence type="ECO:0000313" key="11">
    <source>
        <dbReference type="Proteomes" id="UP000747399"/>
    </source>
</evidence>
<dbReference type="PANTHER" id="PTHR31563">
    <property type="entry name" value="ION CHANNEL POLLUX-RELATED"/>
    <property type="match status" value="1"/>
</dbReference>
<keyword evidence="6 8" id="KW-0472">Membrane</keyword>
<keyword evidence="11" id="KW-1185">Reference proteome</keyword>
<evidence type="ECO:0000313" key="10">
    <source>
        <dbReference type="EMBL" id="GIL65330.1"/>
    </source>
</evidence>
<dbReference type="Gene3D" id="3.40.50.720">
    <property type="entry name" value="NAD(P)-binding Rossmann-like Domain"/>
    <property type="match status" value="1"/>
</dbReference>
<reference evidence="10" key="1">
    <citation type="journal article" date="2021" name="Proc. Natl. Acad. Sci. U.S.A.">
        <title>Three genomes in the algal genus Volvox reveal the fate of a haploid sex-determining region after a transition to homothallism.</title>
        <authorList>
            <person name="Yamamoto K."/>
            <person name="Hamaji T."/>
            <person name="Kawai-Toyooka H."/>
            <person name="Matsuzaki R."/>
            <person name="Takahashi F."/>
            <person name="Nishimura Y."/>
            <person name="Kawachi M."/>
            <person name="Noguchi H."/>
            <person name="Minakuchi Y."/>
            <person name="Umen J.G."/>
            <person name="Toyoda A."/>
            <person name="Nozaki H."/>
        </authorList>
    </citation>
    <scope>NUCLEOTIDE SEQUENCE</scope>
    <source>
        <strain evidence="10">NIES-3780</strain>
    </source>
</reference>
<feature type="compositionally biased region" description="Low complexity" evidence="7">
    <location>
        <begin position="605"/>
        <end position="661"/>
    </location>
</feature>
<dbReference type="InterPro" id="IPR044849">
    <property type="entry name" value="CASTOR/POLLUX/SYM8-like"/>
</dbReference>
<feature type="compositionally biased region" description="Gly residues" evidence="7">
    <location>
        <begin position="888"/>
        <end position="901"/>
    </location>
</feature>
<organism evidence="10 11">
    <name type="scientific">Volvox africanus</name>
    <dbReference type="NCBI Taxonomy" id="51714"/>
    <lineage>
        <taxon>Eukaryota</taxon>
        <taxon>Viridiplantae</taxon>
        <taxon>Chlorophyta</taxon>
        <taxon>core chlorophytes</taxon>
        <taxon>Chlorophyceae</taxon>
        <taxon>CS clade</taxon>
        <taxon>Chlamydomonadales</taxon>
        <taxon>Volvocaceae</taxon>
        <taxon>Volvox</taxon>
    </lineage>
</organism>